<feature type="region of interest" description="Disordered" evidence="1">
    <location>
        <begin position="383"/>
        <end position="415"/>
    </location>
</feature>
<dbReference type="PANTHER" id="PTHR35015">
    <property type="entry name" value="PROTEIN CBR-OSM-7-RELATED"/>
    <property type="match status" value="1"/>
</dbReference>
<feature type="compositionally biased region" description="Low complexity" evidence="1">
    <location>
        <begin position="442"/>
        <end position="453"/>
    </location>
</feature>
<feature type="compositionally biased region" description="Basic and acidic residues" evidence="1">
    <location>
        <begin position="500"/>
        <end position="522"/>
    </location>
</feature>
<reference evidence="2" key="1">
    <citation type="submission" date="2023-06" db="EMBL/GenBank/DDBJ databases">
        <authorList>
            <person name="Delattre M."/>
        </authorList>
    </citation>
    <scope>NUCLEOTIDE SEQUENCE</scope>
    <source>
        <strain evidence="2">AF72</strain>
    </source>
</reference>
<dbReference type="GO" id="GO:0005112">
    <property type="term" value="F:Notch binding"/>
    <property type="evidence" value="ECO:0007669"/>
    <property type="project" value="TreeGrafter"/>
</dbReference>
<feature type="region of interest" description="Disordered" evidence="1">
    <location>
        <begin position="427"/>
        <end position="454"/>
    </location>
</feature>
<dbReference type="EMBL" id="CATQJA010002655">
    <property type="protein sequence ID" value="CAJ0578973.1"/>
    <property type="molecule type" value="Genomic_DNA"/>
</dbReference>
<feature type="non-terminal residue" evidence="2">
    <location>
        <position position="669"/>
    </location>
</feature>
<sequence length="669" mass="74495">MSRNALLFIFLIFASTVSAQFIPDVTRLTRGIERKINTIARAAGAGRLKRNPFADADEEEEDDLEEDRFRSGFIPEESPATDTTKIEAPAAAAKEKVPVVPEVLKFEPAEEHEVTPFKPLTSALDSEFSKDSSATSEPAELPDFSPAAREPAHRGVVHFDEGAARDSDPAVSSDEPEIVTVFRGGKNDYCSRFEQHYSFYCVGDVDRTPEGAEVLEKFCPSFKKNCPEKAVGGGNFNTWPANPFSKEIVINKTPKHEATADDPTPELTKHERIKLYMKRRVPCTPECDIKIYAHCTEECKCDYIYPQVQKFCNPPPMPLFLQTCRMWYNKCPKYEGYHYASQYVFSKAEKGKVLPGVVTNPNVVPNPKLTLDGAGNPLRRARAFTSRQTPSRYAPEPEERFHDEPPTPTVTHKHGRRSLLAEAIENSEKEAQNARATVTHEAAAPSSPSSGSSMDAFRKVLHNTYRQKLQREMKEFGGDAVETQPESNRQASNSSRKTRPTTEEEATRSRFKAEVQRDEEPLRKRKPSNYGDFSEALIAPPPIRSTGRAKASQGSIPIIPSDSATAAGDSFKEFDALTDARGIAHRPKTRSPWSKPGLWEPNPDDPHNRDHANKFWYHPDSVTADWLNGQLAWGAHWAVPAAGTGGSDGYSVAHFPSLGNFLNIPDDYD</sequence>
<evidence type="ECO:0000256" key="1">
    <source>
        <dbReference type="SAM" id="MobiDB-lite"/>
    </source>
</evidence>
<feature type="compositionally biased region" description="Basic and acidic residues" evidence="1">
    <location>
        <begin position="395"/>
        <end position="405"/>
    </location>
</feature>
<comment type="caution">
    <text evidence="2">The sequence shown here is derived from an EMBL/GenBank/DDBJ whole genome shotgun (WGS) entry which is preliminary data.</text>
</comment>
<proteinExistence type="predicted"/>
<feature type="compositionally biased region" description="Polar residues" evidence="1">
    <location>
        <begin position="484"/>
        <end position="495"/>
    </location>
</feature>
<dbReference type="GO" id="GO:0005615">
    <property type="term" value="C:extracellular space"/>
    <property type="evidence" value="ECO:0007669"/>
    <property type="project" value="TreeGrafter"/>
</dbReference>
<dbReference type="Proteomes" id="UP001177023">
    <property type="component" value="Unassembled WGS sequence"/>
</dbReference>
<organism evidence="2 3">
    <name type="scientific">Mesorhabditis spiculigera</name>
    <dbReference type="NCBI Taxonomy" id="96644"/>
    <lineage>
        <taxon>Eukaryota</taxon>
        <taxon>Metazoa</taxon>
        <taxon>Ecdysozoa</taxon>
        <taxon>Nematoda</taxon>
        <taxon>Chromadorea</taxon>
        <taxon>Rhabditida</taxon>
        <taxon>Rhabditina</taxon>
        <taxon>Rhabditomorpha</taxon>
        <taxon>Rhabditoidea</taxon>
        <taxon>Rhabditidae</taxon>
        <taxon>Mesorhabditinae</taxon>
        <taxon>Mesorhabditis</taxon>
    </lineage>
</organism>
<keyword evidence="3" id="KW-1185">Reference proteome</keyword>
<protein>
    <submittedName>
        <fullName evidence="2">Uncharacterized protein</fullName>
    </submittedName>
</protein>
<dbReference type="InterPro" id="IPR053124">
    <property type="entry name" value="Notch_signaling_modulators"/>
</dbReference>
<evidence type="ECO:0000313" key="2">
    <source>
        <dbReference type="EMBL" id="CAJ0578973.1"/>
    </source>
</evidence>
<feature type="region of interest" description="Disordered" evidence="1">
    <location>
        <begin position="116"/>
        <end position="150"/>
    </location>
</feature>
<dbReference type="AlphaFoldDB" id="A0AA36G5J9"/>
<name>A0AA36G5J9_9BILA</name>
<evidence type="ECO:0000313" key="3">
    <source>
        <dbReference type="Proteomes" id="UP001177023"/>
    </source>
</evidence>
<accession>A0AA36G5J9</accession>
<gene>
    <name evidence="2" type="ORF">MSPICULIGERA_LOCUS17211</name>
</gene>
<feature type="region of interest" description="Disordered" evidence="1">
    <location>
        <begin position="585"/>
        <end position="606"/>
    </location>
</feature>
<dbReference type="PANTHER" id="PTHR35015:SF2">
    <property type="entry name" value="DELTA AND OSM-11 HOMOLOG PROTEIN 1"/>
    <property type="match status" value="1"/>
</dbReference>
<dbReference type="GO" id="GO:0045747">
    <property type="term" value="P:positive regulation of Notch signaling pathway"/>
    <property type="evidence" value="ECO:0007669"/>
    <property type="project" value="TreeGrafter"/>
</dbReference>
<feature type="region of interest" description="Disordered" evidence="1">
    <location>
        <begin position="477"/>
        <end position="563"/>
    </location>
</feature>